<dbReference type="InterPro" id="IPR014710">
    <property type="entry name" value="RmlC-like_jellyroll"/>
</dbReference>
<accession>A0ABZ2M3R0</accession>
<comment type="similarity">
    <text evidence="1">Belongs to the cysteine dioxygenase family.</text>
</comment>
<organism evidence="6 7">
    <name type="scientific">Pendulispora albinea</name>
    <dbReference type="NCBI Taxonomy" id="2741071"/>
    <lineage>
        <taxon>Bacteria</taxon>
        <taxon>Pseudomonadati</taxon>
        <taxon>Myxococcota</taxon>
        <taxon>Myxococcia</taxon>
        <taxon>Myxococcales</taxon>
        <taxon>Sorangiineae</taxon>
        <taxon>Pendulisporaceae</taxon>
        <taxon>Pendulispora</taxon>
    </lineage>
</organism>
<dbReference type="Proteomes" id="UP001370348">
    <property type="component" value="Chromosome"/>
</dbReference>
<sequence>MISDFTSPAQRLIGALRGVVDSVPSLGAAEKARRVAQVLEPFLAQPDLLSAKQLEADSQQYRQHVLYVDPNGAFSVVALVWLPGQQTPIHDHVSWCVVGTFRGQEEEIRYELVKNGDGESYLVPVGGALSRTGTTAYLTPPGDIHAVRNSTDGKVVSIHVYGADVTALGSSIRRRYDLPVHA</sequence>
<keyword evidence="4" id="KW-0560">Oxidoreductase</keyword>
<dbReference type="EMBL" id="CP089984">
    <property type="protein sequence ID" value="WXB15956.1"/>
    <property type="molecule type" value="Genomic_DNA"/>
</dbReference>
<keyword evidence="5" id="KW-0408">Iron</keyword>
<keyword evidence="2" id="KW-0479">Metal-binding</keyword>
<dbReference type="InterPro" id="IPR011051">
    <property type="entry name" value="RmlC_Cupin_sf"/>
</dbReference>
<proteinExistence type="inferred from homology"/>
<dbReference type="RefSeq" id="WP_394825587.1">
    <property type="nucleotide sequence ID" value="NZ_CP089984.1"/>
</dbReference>
<keyword evidence="7" id="KW-1185">Reference proteome</keyword>
<dbReference type="PANTHER" id="PTHR12918">
    <property type="entry name" value="CYSTEINE DIOXYGENASE"/>
    <property type="match status" value="1"/>
</dbReference>
<name>A0ABZ2M3R0_9BACT</name>
<reference evidence="6 7" key="1">
    <citation type="submission" date="2021-12" db="EMBL/GenBank/DDBJ databases">
        <title>Discovery of the Pendulisporaceae a myxobacterial family with distinct sporulation behavior and unique specialized metabolism.</title>
        <authorList>
            <person name="Garcia R."/>
            <person name="Popoff A."/>
            <person name="Bader C.D."/>
            <person name="Loehr J."/>
            <person name="Walesch S."/>
            <person name="Walt C."/>
            <person name="Boldt J."/>
            <person name="Bunk B."/>
            <person name="Haeckl F.J.F.P.J."/>
            <person name="Gunesch A.P."/>
            <person name="Birkelbach J."/>
            <person name="Nuebel U."/>
            <person name="Pietschmann T."/>
            <person name="Bach T."/>
            <person name="Mueller R."/>
        </authorList>
    </citation>
    <scope>NUCLEOTIDE SEQUENCE [LARGE SCALE GENOMIC DNA]</scope>
    <source>
        <strain evidence="6 7">MSr11954</strain>
    </source>
</reference>
<protein>
    <submittedName>
        <fullName evidence="6">Cysteine dioxygenase family protein</fullName>
    </submittedName>
</protein>
<evidence type="ECO:0000313" key="7">
    <source>
        <dbReference type="Proteomes" id="UP001370348"/>
    </source>
</evidence>
<dbReference type="InterPro" id="IPR010300">
    <property type="entry name" value="CDO_1"/>
</dbReference>
<evidence type="ECO:0000256" key="4">
    <source>
        <dbReference type="ARBA" id="ARBA00023002"/>
    </source>
</evidence>
<dbReference type="CDD" id="cd10548">
    <property type="entry name" value="cupin_CDO"/>
    <property type="match status" value="1"/>
</dbReference>
<gene>
    <name evidence="6" type="ORF">LZC94_01505</name>
</gene>
<evidence type="ECO:0000256" key="2">
    <source>
        <dbReference type="ARBA" id="ARBA00022723"/>
    </source>
</evidence>
<evidence type="ECO:0000256" key="1">
    <source>
        <dbReference type="ARBA" id="ARBA00006622"/>
    </source>
</evidence>
<dbReference type="Gene3D" id="2.60.120.10">
    <property type="entry name" value="Jelly Rolls"/>
    <property type="match status" value="1"/>
</dbReference>
<dbReference type="SUPFAM" id="SSF51182">
    <property type="entry name" value="RmlC-like cupins"/>
    <property type="match status" value="1"/>
</dbReference>
<evidence type="ECO:0000313" key="6">
    <source>
        <dbReference type="EMBL" id="WXB15956.1"/>
    </source>
</evidence>
<keyword evidence="3 6" id="KW-0223">Dioxygenase</keyword>
<evidence type="ECO:0000256" key="5">
    <source>
        <dbReference type="ARBA" id="ARBA00023004"/>
    </source>
</evidence>
<dbReference type="Pfam" id="PF05995">
    <property type="entry name" value="CDO_I"/>
    <property type="match status" value="1"/>
</dbReference>
<dbReference type="GO" id="GO:0051213">
    <property type="term" value="F:dioxygenase activity"/>
    <property type="evidence" value="ECO:0007669"/>
    <property type="project" value="UniProtKB-KW"/>
</dbReference>
<dbReference type="PANTHER" id="PTHR12918:SF1">
    <property type="entry name" value="CYSTEINE DIOXYGENASE TYPE 1"/>
    <property type="match status" value="1"/>
</dbReference>
<evidence type="ECO:0000256" key="3">
    <source>
        <dbReference type="ARBA" id="ARBA00022964"/>
    </source>
</evidence>